<organism evidence="1">
    <name type="scientific">Anopheles atroparvus</name>
    <name type="common">European mosquito</name>
    <dbReference type="NCBI Taxonomy" id="41427"/>
    <lineage>
        <taxon>Eukaryota</taxon>
        <taxon>Metazoa</taxon>
        <taxon>Ecdysozoa</taxon>
        <taxon>Arthropoda</taxon>
        <taxon>Hexapoda</taxon>
        <taxon>Insecta</taxon>
        <taxon>Pterygota</taxon>
        <taxon>Neoptera</taxon>
        <taxon>Endopterygota</taxon>
        <taxon>Diptera</taxon>
        <taxon>Nematocera</taxon>
        <taxon>Culicoidea</taxon>
        <taxon>Culicidae</taxon>
        <taxon>Anophelinae</taxon>
        <taxon>Anopheles</taxon>
    </lineage>
</organism>
<dbReference type="EnsemblMetazoa" id="AATE011078-RA">
    <property type="protein sequence ID" value="AATE011078-PA.1"/>
    <property type="gene ID" value="AATE011078"/>
</dbReference>
<accession>A0A182J4B5</accession>
<dbReference type="AlphaFoldDB" id="A0A182J4B5"/>
<protein>
    <submittedName>
        <fullName evidence="1">Uncharacterized protein</fullName>
    </submittedName>
</protein>
<sequence>MMASPSSSSCWSVGVRRNFGASASLSTTSLFTASRATREPASPSTFRATHRYGPASDGTISSIRSEPSGSSVIRLSESGRTWLSFASHTISGRGSPEALQLKTARNGGHRAQLTTAEVLLRDGANWLALEGERRGAGCSGHQRLPVRLLQRSDEPQHRAAALEGVVVETEAPEGRQLPEASLRDALNLVAVQIAAKRKKKKEDGEARSRARLILDAPPAGRLISEEGWHRVQAESAASRRSHVTVSEYHQIKASAGSNGGRKISINLFPTGKGVNRGEKR</sequence>
<evidence type="ECO:0000313" key="1">
    <source>
        <dbReference type="EnsemblMetazoa" id="AATE011078-PA.1"/>
    </source>
</evidence>
<name>A0A182J4B5_ANOAO</name>
<reference evidence="1" key="1">
    <citation type="submission" date="2022-08" db="UniProtKB">
        <authorList>
            <consortium name="EnsemblMetazoa"/>
        </authorList>
    </citation>
    <scope>IDENTIFICATION</scope>
    <source>
        <strain evidence="1">EBRO</strain>
    </source>
</reference>
<proteinExistence type="predicted"/>
<dbReference type="VEuPathDB" id="VectorBase:AATE011078"/>